<evidence type="ECO:0000256" key="1">
    <source>
        <dbReference type="ARBA" id="ARBA00004651"/>
    </source>
</evidence>
<accession>A0ABZ2YGH7</accession>
<feature type="transmembrane region" description="Helical" evidence="6">
    <location>
        <begin position="244"/>
        <end position="267"/>
    </location>
</feature>
<dbReference type="InterPro" id="IPR020846">
    <property type="entry name" value="MFS_dom"/>
</dbReference>
<keyword evidence="4 6" id="KW-1133">Transmembrane helix</keyword>
<dbReference type="PROSITE" id="PS50850">
    <property type="entry name" value="MFS"/>
    <property type="match status" value="1"/>
</dbReference>
<sequence>MDRRKAFGFVILLGLVSLFGDVTYEGARSIMGPFLRHLGAGAAVVGFAAGVGEFTGYGLRIVSGLLSDRTKKYWFFVILGYCVNLLAVPLLAVAGNWEIAIFLLILERFGKALRTPARDAMLSGAAEQFGLGWGFGLHEAMDQIGAVSGPLLVAFLLATKGSYRLSLAFLAIPALLALSFLVLAKGFYPASRELAVKKLSVATHGLSSPYWLYLVAVMLVAIGFADYPLIAFHIKNQAILGESLIPVLYAYAMGVDAFSALFFGWLFDRRGFQALLGAVFLSTLFAPFAFSSGWSLIVLGMTLWGIGMGAQESIMRATVARMAPSERRSSAYGIFFAAYGLAWFAGSWAMGFLYEKNILYLVLFSVVAQLFAALILLKVKGVLQQT</sequence>
<protein>
    <submittedName>
        <fullName evidence="8">MFS transporter</fullName>
    </submittedName>
</protein>
<dbReference type="Pfam" id="PF07690">
    <property type="entry name" value="MFS_1"/>
    <property type="match status" value="1"/>
</dbReference>
<feature type="transmembrane region" description="Helical" evidence="6">
    <location>
        <begin position="165"/>
        <end position="190"/>
    </location>
</feature>
<dbReference type="PANTHER" id="PTHR42688">
    <property type="entry name" value="CONSERVED PROTEIN"/>
    <property type="match status" value="1"/>
</dbReference>
<evidence type="ECO:0000256" key="5">
    <source>
        <dbReference type="ARBA" id="ARBA00023136"/>
    </source>
</evidence>
<evidence type="ECO:0000256" key="3">
    <source>
        <dbReference type="ARBA" id="ARBA00022692"/>
    </source>
</evidence>
<dbReference type="CDD" id="cd17370">
    <property type="entry name" value="MFS_MJ1317_like"/>
    <property type="match status" value="1"/>
</dbReference>
<feature type="transmembrane region" description="Helical" evidence="6">
    <location>
        <begin position="140"/>
        <end position="158"/>
    </location>
</feature>
<keyword evidence="9" id="KW-1185">Reference proteome</keyword>
<dbReference type="PANTHER" id="PTHR42688:SF1">
    <property type="entry name" value="BLR5212 PROTEIN"/>
    <property type="match status" value="1"/>
</dbReference>
<keyword evidence="5 6" id="KW-0472">Membrane</keyword>
<feature type="transmembrane region" description="Helical" evidence="6">
    <location>
        <begin position="279"/>
        <end position="306"/>
    </location>
</feature>
<evidence type="ECO:0000313" key="9">
    <source>
        <dbReference type="Proteomes" id="UP001461341"/>
    </source>
</evidence>
<evidence type="ECO:0000256" key="6">
    <source>
        <dbReference type="SAM" id="Phobius"/>
    </source>
</evidence>
<feature type="transmembrane region" description="Helical" evidence="6">
    <location>
        <begin position="73"/>
        <end position="106"/>
    </location>
</feature>
<dbReference type="InterPro" id="IPR036259">
    <property type="entry name" value="MFS_trans_sf"/>
</dbReference>
<comment type="subcellular location">
    <subcellularLocation>
        <location evidence="1">Cell membrane</location>
        <topology evidence="1">Multi-pass membrane protein</topology>
    </subcellularLocation>
</comment>
<dbReference type="InterPro" id="IPR011701">
    <property type="entry name" value="MFS"/>
</dbReference>
<dbReference type="Proteomes" id="UP001461341">
    <property type="component" value="Chromosome"/>
</dbReference>
<feature type="transmembrane region" description="Helical" evidence="6">
    <location>
        <begin position="358"/>
        <end position="377"/>
    </location>
</feature>
<proteinExistence type="predicted"/>
<dbReference type="InterPro" id="IPR052425">
    <property type="entry name" value="Uncharacterized_MFS-type"/>
</dbReference>
<gene>
    <name evidence="8" type="ORF">QBE54_04630</name>
</gene>
<dbReference type="EMBL" id="CP121689">
    <property type="protein sequence ID" value="WZL77014.1"/>
    <property type="molecule type" value="Genomic_DNA"/>
</dbReference>
<keyword evidence="3 6" id="KW-0812">Transmembrane</keyword>
<evidence type="ECO:0000259" key="7">
    <source>
        <dbReference type="PROSITE" id="PS50850"/>
    </source>
</evidence>
<evidence type="ECO:0000256" key="4">
    <source>
        <dbReference type="ARBA" id="ARBA00022989"/>
    </source>
</evidence>
<reference evidence="8 9" key="1">
    <citation type="submission" date="2023-03" db="EMBL/GenBank/DDBJ databases">
        <title>Novel Species.</title>
        <authorList>
            <person name="Ma S."/>
        </authorList>
    </citation>
    <scope>NUCLEOTIDE SEQUENCE [LARGE SCALE GENOMIC DNA]</scope>
    <source>
        <strain evidence="8 9">B11</strain>
    </source>
</reference>
<dbReference type="Gene3D" id="1.20.1250.20">
    <property type="entry name" value="MFS general substrate transporter like domains"/>
    <property type="match status" value="2"/>
</dbReference>
<feature type="domain" description="Major facilitator superfamily (MFS) profile" evidence="7">
    <location>
        <begin position="6"/>
        <end position="380"/>
    </location>
</feature>
<dbReference type="RefSeq" id="WP_369019181.1">
    <property type="nucleotide sequence ID" value="NZ_CP121689.1"/>
</dbReference>
<feature type="transmembrane region" description="Helical" evidence="6">
    <location>
        <begin position="331"/>
        <end position="352"/>
    </location>
</feature>
<dbReference type="SUPFAM" id="SSF103473">
    <property type="entry name" value="MFS general substrate transporter"/>
    <property type="match status" value="1"/>
</dbReference>
<evidence type="ECO:0000256" key="2">
    <source>
        <dbReference type="ARBA" id="ARBA00022475"/>
    </source>
</evidence>
<keyword evidence="2" id="KW-1003">Cell membrane</keyword>
<feature type="transmembrane region" description="Helical" evidence="6">
    <location>
        <begin position="30"/>
        <end position="52"/>
    </location>
</feature>
<feature type="transmembrane region" description="Helical" evidence="6">
    <location>
        <begin position="210"/>
        <end position="232"/>
    </location>
</feature>
<organism evidence="8 9">
    <name type="scientific">Thermatribacter velox</name>
    <dbReference type="NCBI Taxonomy" id="3039681"/>
    <lineage>
        <taxon>Bacteria</taxon>
        <taxon>Pseudomonadati</taxon>
        <taxon>Atribacterota</taxon>
        <taxon>Atribacteria</taxon>
        <taxon>Atribacterales</taxon>
        <taxon>Thermatribacteraceae</taxon>
        <taxon>Thermatribacter</taxon>
    </lineage>
</organism>
<name>A0ABZ2YGH7_9BACT</name>
<evidence type="ECO:0000313" key="8">
    <source>
        <dbReference type="EMBL" id="WZL77014.1"/>
    </source>
</evidence>